<evidence type="ECO:0000313" key="1">
    <source>
        <dbReference type="EMBL" id="MFC5435565.1"/>
    </source>
</evidence>
<organism evidence="1 2">
    <name type="scientific">Rhodanobacter umsongensis</name>
    <dbReference type="NCBI Taxonomy" id="633153"/>
    <lineage>
        <taxon>Bacteria</taxon>
        <taxon>Pseudomonadati</taxon>
        <taxon>Pseudomonadota</taxon>
        <taxon>Gammaproteobacteria</taxon>
        <taxon>Lysobacterales</taxon>
        <taxon>Rhodanobacteraceae</taxon>
        <taxon>Rhodanobacter</taxon>
    </lineage>
</organism>
<comment type="caution">
    <text evidence="1">The sequence shown here is derived from an EMBL/GenBank/DDBJ whole genome shotgun (WGS) entry which is preliminary data.</text>
</comment>
<evidence type="ECO:0000313" key="2">
    <source>
        <dbReference type="Proteomes" id="UP001596013"/>
    </source>
</evidence>
<keyword evidence="2" id="KW-1185">Reference proteome</keyword>
<gene>
    <name evidence="1" type="ORF">ACFPME_03300</name>
</gene>
<name>A0ABW0JHV0_9GAMM</name>
<protein>
    <submittedName>
        <fullName evidence="1">DUF4177 domain-containing protein</fullName>
    </submittedName>
</protein>
<dbReference type="RefSeq" id="WP_377301982.1">
    <property type="nucleotide sequence ID" value="NZ_JBHSMK010000002.1"/>
</dbReference>
<dbReference type="Proteomes" id="UP001596013">
    <property type="component" value="Unassembled WGS sequence"/>
</dbReference>
<dbReference type="EMBL" id="JBHSMK010000002">
    <property type="protein sequence ID" value="MFC5435565.1"/>
    <property type="molecule type" value="Genomic_DNA"/>
</dbReference>
<accession>A0ABW0JHV0</accession>
<reference evidence="2" key="1">
    <citation type="journal article" date="2019" name="Int. J. Syst. Evol. Microbiol.">
        <title>The Global Catalogue of Microorganisms (GCM) 10K type strain sequencing project: providing services to taxonomists for standard genome sequencing and annotation.</title>
        <authorList>
            <consortium name="The Broad Institute Genomics Platform"/>
            <consortium name="The Broad Institute Genome Sequencing Center for Infectious Disease"/>
            <person name="Wu L."/>
            <person name="Ma J."/>
        </authorList>
    </citation>
    <scope>NUCLEOTIDE SEQUENCE [LARGE SCALE GENOMIC DNA]</scope>
    <source>
        <strain evidence="2">JCM 17130</strain>
    </source>
</reference>
<proteinExistence type="predicted"/>
<sequence length="64" mass="7028">MSATWEYKVMTLKHGGGGLHLTLTPTDEESIAALNREGALGWELVTAICPGLAQPTLLYFKRLR</sequence>
<dbReference type="Pfam" id="PF13783">
    <property type="entry name" value="DUF4177"/>
    <property type="match status" value="1"/>
</dbReference>
<dbReference type="InterPro" id="IPR025234">
    <property type="entry name" value="YjzH-like"/>
</dbReference>